<organism evidence="1 2">
    <name type="scientific">Cymbomonas tetramitiformis</name>
    <dbReference type="NCBI Taxonomy" id="36881"/>
    <lineage>
        <taxon>Eukaryota</taxon>
        <taxon>Viridiplantae</taxon>
        <taxon>Chlorophyta</taxon>
        <taxon>Pyramimonadophyceae</taxon>
        <taxon>Pyramimonadales</taxon>
        <taxon>Pyramimonadaceae</taxon>
        <taxon>Cymbomonas</taxon>
    </lineage>
</organism>
<keyword evidence="2" id="KW-1185">Reference proteome</keyword>
<evidence type="ECO:0000313" key="2">
    <source>
        <dbReference type="Proteomes" id="UP001190700"/>
    </source>
</evidence>
<comment type="caution">
    <text evidence="1">The sequence shown here is derived from an EMBL/GenBank/DDBJ whole genome shotgun (WGS) entry which is preliminary data.</text>
</comment>
<evidence type="ECO:0008006" key="3">
    <source>
        <dbReference type="Google" id="ProtNLM"/>
    </source>
</evidence>
<gene>
    <name evidence="1" type="ORF">CYMTET_21054</name>
</gene>
<name>A0AAE0G2X3_9CHLO</name>
<dbReference type="PROSITE" id="PS00018">
    <property type="entry name" value="EF_HAND_1"/>
    <property type="match status" value="1"/>
</dbReference>
<reference evidence="1 2" key="1">
    <citation type="journal article" date="2015" name="Genome Biol. Evol.">
        <title>Comparative Genomics of a Bacterivorous Green Alga Reveals Evolutionary Causalities and Consequences of Phago-Mixotrophic Mode of Nutrition.</title>
        <authorList>
            <person name="Burns J.A."/>
            <person name="Paasch A."/>
            <person name="Narechania A."/>
            <person name="Kim E."/>
        </authorList>
    </citation>
    <scope>NUCLEOTIDE SEQUENCE [LARGE SCALE GENOMIC DNA]</scope>
    <source>
        <strain evidence="1 2">PLY_AMNH</strain>
    </source>
</reference>
<accession>A0AAE0G2X3</accession>
<protein>
    <recommendedName>
        <fullName evidence="3">EF-hand domain-containing protein</fullName>
    </recommendedName>
</protein>
<feature type="non-terminal residue" evidence="1">
    <location>
        <position position="126"/>
    </location>
</feature>
<dbReference type="EMBL" id="LGRX02010328">
    <property type="protein sequence ID" value="KAK3270549.1"/>
    <property type="molecule type" value="Genomic_DNA"/>
</dbReference>
<dbReference type="Proteomes" id="UP001190700">
    <property type="component" value="Unassembled WGS sequence"/>
</dbReference>
<dbReference type="InterPro" id="IPR018247">
    <property type="entry name" value="EF_Hand_1_Ca_BS"/>
</dbReference>
<sequence length="126" mass="13567">MGDAWTENFTSIVIQLLNELSAHIPSYPDSDIDRDGCVTASEFTTGWESFHMHLRLVADRYEGLQNLSAAPHQSGEGVEHAVTRGLLQDGDASGAPLRLACALQGGVQGRRSDWRALCKATSRGAA</sequence>
<proteinExistence type="predicted"/>
<evidence type="ECO:0000313" key="1">
    <source>
        <dbReference type="EMBL" id="KAK3270549.1"/>
    </source>
</evidence>
<dbReference type="AlphaFoldDB" id="A0AAE0G2X3"/>